<reference evidence="2 3" key="1">
    <citation type="journal article" date="2018" name="Mol. Biol. Evol.">
        <title>Broad Genomic Sampling Reveals a Smut Pathogenic Ancestry of the Fungal Clade Ustilaginomycotina.</title>
        <authorList>
            <person name="Kijpornyongpan T."/>
            <person name="Mondo S.J."/>
            <person name="Barry K."/>
            <person name="Sandor L."/>
            <person name="Lee J."/>
            <person name="Lipzen A."/>
            <person name="Pangilinan J."/>
            <person name="LaButti K."/>
            <person name="Hainaut M."/>
            <person name="Henrissat B."/>
            <person name="Grigoriev I.V."/>
            <person name="Spatafora J.W."/>
            <person name="Aime M.C."/>
        </authorList>
    </citation>
    <scope>NUCLEOTIDE SEQUENCE [LARGE SCALE GENOMIC DNA]</scope>
    <source>
        <strain evidence="2 3">MCA 4198</strain>
    </source>
</reference>
<dbReference type="AlphaFoldDB" id="A0A316YG66"/>
<evidence type="ECO:0000313" key="3">
    <source>
        <dbReference type="Proteomes" id="UP000245768"/>
    </source>
</evidence>
<dbReference type="EMBL" id="KZ819638">
    <property type="protein sequence ID" value="PWN88121.1"/>
    <property type="molecule type" value="Genomic_DNA"/>
</dbReference>
<dbReference type="InParanoid" id="A0A316YG66"/>
<dbReference type="RefSeq" id="XP_025375319.1">
    <property type="nucleotide sequence ID" value="XM_025522288.1"/>
</dbReference>
<protein>
    <submittedName>
        <fullName evidence="2">Uncharacterized protein</fullName>
    </submittedName>
</protein>
<dbReference type="GeneID" id="37044204"/>
<dbReference type="Proteomes" id="UP000245768">
    <property type="component" value="Unassembled WGS sequence"/>
</dbReference>
<proteinExistence type="predicted"/>
<dbReference type="STRING" id="215250.A0A316YG66"/>
<feature type="compositionally biased region" description="Basic and acidic residues" evidence="1">
    <location>
        <begin position="64"/>
        <end position="84"/>
    </location>
</feature>
<dbReference type="OrthoDB" id="2555634at2759"/>
<gene>
    <name evidence="2" type="ORF">FA10DRAFT_268343</name>
</gene>
<feature type="region of interest" description="Disordered" evidence="1">
    <location>
        <begin position="1"/>
        <end position="223"/>
    </location>
</feature>
<feature type="compositionally biased region" description="Polar residues" evidence="1">
    <location>
        <begin position="193"/>
        <end position="206"/>
    </location>
</feature>
<keyword evidence="3" id="KW-1185">Reference proteome</keyword>
<name>A0A316YG66_9BASI</name>
<accession>A0A316YG66</accession>
<feature type="compositionally biased region" description="Low complexity" evidence="1">
    <location>
        <begin position="22"/>
        <end position="38"/>
    </location>
</feature>
<organism evidence="2 3">
    <name type="scientific">Acaromyces ingoldii</name>
    <dbReference type="NCBI Taxonomy" id="215250"/>
    <lineage>
        <taxon>Eukaryota</taxon>
        <taxon>Fungi</taxon>
        <taxon>Dikarya</taxon>
        <taxon>Basidiomycota</taxon>
        <taxon>Ustilaginomycotina</taxon>
        <taxon>Exobasidiomycetes</taxon>
        <taxon>Exobasidiales</taxon>
        <taxon>Cryptobasidiaceae</taxon>
        <taxon>Acaromyces</taxon>
    </lineage>
</organism>
<evidence type="ECO:0000256" key="1">
    <source>
        <dbReference type="SAM" id="MobiDB-lite"/>
    </source>
</evidence>
<evidence type="ECO:0000313" key="2">
    <source>
        <dbReference type="EMBL" id="PWN88121.1"/>
    </source>
</evidence>
<feature type="compositionally biased region" description="Low complexity" evidence="1">
    <location>
        <begin position="126"/>
        <end position="135"/>
    </location>
</feature>
<sequence>MPSPAALVSGYDSDSDHSENDAGPSSSSIAAPRSSGPATSSSGTFGLKLPPPSNTNTARPAAKRKADQRLQIKIDALDEEKGREATPQVKRPTMDKASSSSSHGLFGLLPAPSQKPAKPDVKAKAAAESAAADIADGVGAQEDEQPNKKAKGNNDFRAMLGLAPSAATKAKRPSPAPSPSPTSSKDKLPAPSLKSSQGKGTASESAQEAVRDRQGSGETTDFFSFGMYLTKSRMVESGC</sequence>